<dbReference type="AlphaFoldDB" id="A0A183N546"/>
<protein>
    <submittedName>
        <fullName evidence="1">Uncharacterized protein</fullName>
    </submittedName>
</protein>
<gene>
    <name evidence="1" type="ORF">SMRZ_LOCUS23421</name>
</gene>
<accession>A0A183N546</accession>
<dbReference type="Gene3D" id="3.90.190.10">
    <property type="entry name" value="Protein tyrosine phosphatase superfamily"/>
    <property type="match status" value="1"/>
</dbReference>
<evidence type="ECO:0000313" key="1">
    <source>
        <dbReference type="EMBL" id="VDP47151.1"/>
    </source>
</evidence>
<reference evidence="1 2" key="1">
    <citation type="submission" date="2018-11" db="EMBL/GenBank/DDBJ databases">
        <authorList>
            <consortium name="Pathogen Informatics"/>
        </authorList>
    </citation>
    <scope>NUCLEOTIDE SEQUENCE [LARGE SCALE GENOMIC DNA]</scope>
    <source>
        <strain evidence="1 2">Zambia</strain>
    </source>
</reference>
<evidence type="ECO:0000313" key="2">
    <source>
        <dbReference type="Proteomes" id="UP000277204"/>
    </source>
</evidence>
<dbReference type="Proteomes" id="UP000277204">
    <property type="component" value="Unassembled WGS sequence"/>
</dbReference>
<proteinExistence type="predicted"/>
<organism evidence="1 2">
    <name type="scientific">Schistosoma margrebowiei</name>
    <dbReference type="NCBI Taxonomy" id="48269"/>
    <lineage>
        <taxon>Eukaryota</taxon>
        <taxon>Metazoa</taxon>
        <taxon>Spiralia</taxon>
        <taxon>Lophotrochozoa</taxon>
        <taxon>Platyhelminthes</taxon>
        <taxon>Trematoda</taxon>
        <taxon>Digenea</taxon>
        <taxon>Strigeidida</taxon>
        <taxon>Schistosomatoidea</taxon>
        <taxon>Schistosomatidae</taxon>
        <taxon>Schistosoma</taxon>
    </lineage>
</organism>
<dbReference type="STRING" id="48269.A0A183N546"/>
<dbReference type="EMBL" id="UZAI01019697">
    <property type="protein sequence ID" value="VDP47151.1"/>
    <property type="molecule type" value="Genomic_DNA"/>
</dbReference>
<name>A0A183N546_9TREM</name>
<sequence length="153" mass="18064">MPRYPPDRWFDYTSLGVPVKGTRLLPIKLPIPSEKSSNIPFHLRFDICKLLFAKGNFPRYLPPQFLRDNNISYHKIYVEGHTIPNSKTVEQQVLIKFRIDCFRFINMVNKEREQSPEFEWARGHPVERENYVEDLLNSVSKLEVTNVENNRSA</sequence>
<keyword evidence="2" id="KW-1185">Reference proteome</keyword>
<dbReference type="InterPro" id="IPR029021">
    <property type="entry name" value="Prot-tyrosine_phosphatase-like"/>
</dbReference>
<dbReference type="SUPFAM" id="SSF52799">
    <property type="entry name" value="(Phosphotyrosine protein) phosphatases II"/>
    <property type="match status" value="1"/>
</dbReference>